<comment type="caution">
    <text evidence="3">The sequence shown here is derived from an EMBL/GenBank/DDBJ whole genome shotgun (WGS) entry which is preliminary data.</text>
</comment>
<proteinExistence type="predicted"/>
<dbReference type="AlphaFoldDB" id="A0AAD5TFF6"/>
<organism evidence="3 4">
    <name type="scientific">Geranomyces variabilis</name>
    <dbReference type="NCBI Taxonomy" id="109894"/>
    <lineage>
        <taxon>Eukaryota</taxon>
        <taxon>Fungi</taxon>
        <taxon>Fungi incertae sedis</taxon>
        <taxon>Chytridiomycota</taxon>
        <taxon>Chytridiomycota incertae sedis</taxon>
        <taxon>Chytridiomycetes</taxon>
        <taxon>Spizellomycetales</taxon>
        <taxon>Powellomycetaceae</taxon>
        <taxon>Geranomyces</taxon>
    </lineage>
</organism>
<evidence type="ECO:0000256" key="2">
    <source>
        <dbReference type="SAM" id="Phobius"/>
    </source>
</evidence>
<feature type="transmembrane region" description="Helical" evidence="2">
    <location>
        <begin position="49"/>
        <end position="67"/>
    </location>
</feature>
<keyword evidence="4" id="KW-1185">Reference proteome</keyword>
<accession>A0AAD5TFF6</accession>
<dbReference type="Pfam" id="PF16944">
    <property type="entry name" value="KCH"/>
    <property type="match status" value="2"/>
</dbReference>
<feature type="region of interest" description="Disordered" evidence="1">
    <location>
        <begin position="618"/>
        <end position="643"/>
    </location>
</feature>
<protein>
    <recommendedName>
        <fullName evidence="5">Vacuole protein</fullName>
    </recommendedName>
</protein>
<feature type="compositionally biased region" description="Low complexity" evidence="1">
    <location>
        <begin position="420"/>
        <end position="431"/>
    </location>
</feature>
<dbReference type="GO" id="GO:0005886">
    <property type="term" value="C:plasma membrane"/>
    <property type="evidence" value="ECO:0007669"/>
    <property type="project" value="InterPro"/>
</dbReference>
<evidence type="ECO:0000256" key="1">
    <source>
        <dbReference type="SAM" id="MobiDB-lite"/>
    </source>
</evidence>
<keyword evidence="2" id="KW-0812">Transmembrane</keyword>
<gene>
    <name evidence="3" type="ORF">HDU87_007708</name>
</gene>
<feature type="compositionally biased region" description="Gly residues" evidence="1">
    <location>
        <begin position="525"/>
        <end position="534"/>
    </location>
</feature>
<keyword evidence="2" id="KW-0472">Membrane</keyword>
<keyword evidence="2" id="KW-1133">Transmembrane helix</keyword>
<reference evidence="3" key="1">
    <citation type="submission" date="2020-05" db="EMBL/GenBank/DDBJ databases">
        <title>Phylogenomic resolution of chytrid fungi.</title>
        <authorList>
            <person name="Stajich J.E."/>
            <person name="Amses K."/>
            <person name="Simmons R."/>
            <person name="Seto K."/>
            <person name="Myers J."/>
            <person name="Bonds A."/>
            <person name="Quandt C.A."/>
            <person name="Barry K."/>
            <person name="Liu P."/>
            <person name="Grigoriev I."/>
            <person name="Longcore J.E."/>
            <person name="James T.Y."/>
        </authorList>
    </citation>
    <scope>NUCLEOTIDE SEQUENCE</scope>
    <source>
        <strain evidence="3">JEL0379</strain>
    </source>
</reference>
<dbReference type="InterPro" id="IPR031606">
    <property type="entry name" value="Kch1/2"/>
</dbReference>
<feature type="transmembrane region" description="Helical" evidence="2">
    <location>
        <begin position="120"/>
        <end position="138"/>
    </location>
</feature>
<evidence type="ECO:0000313" key="4">
    <source>
        <dbReference type="Proteomes" id="UP001212152"/>
    </source>
</evidence>
<dbReference type="GO" id="GO:0015079">
    <property type="term" value="F:potassium ion transmembrane transporter activity"/>
    <property type="evidence" value="ECO:0007669"/>
    <property type="project" value="InterPro"/>
</dbReference>
<dbReference type="PANTHER" id="PTHR36424">
    <property type="entry name" value="PHEROMONE-REGULATED MEMBRANE PROTEIN 6"/>
    <property type="match status" value="1"/>
</dbReference>
<evidence type="ECO:0008006" key="5">
    <source>
        <dbReference type="Google" id="ProtNLM"/>
    </source>
</evidence>
<dbReference type="EMBL" id="JADGJQ010000072">
    <property type="protein sequence ID" value="KAJ3173334.1"/>
    <property type="molecule type" value="Genomic_DNA"/>
</dbReference>
<name>A0AAD5TFF6_9FUNG</name>
<sequence length="643" mass="69749">MSCCGAASWKREHIADHKFDLIDVEDFVDRSFLAQVRYSWVFFNTLKSVLVYMADLGVVLLIIYSAATLGAPCVSPSAFAKTQNSDNSNSTQTTAQKQDLACRDTTSDTWGVPINGKVRFGLTLATISLSYILLALEWKKGLAIVKSKDISYAFTNTVAYRYYVIRSFGHFCLFSTIESTRKLIDEVAFWVFFTFRGWKRLLLAELPRQLLNLILLQQTYNSIMTSPKITSDRQNCRTVKPGTTEPLAGCYLYYTDFCAKEPISGQIILNTSSPLDPDNFFDCVYATNAGFLATFKYLMILQPADTPKLAVWLASITVAMWAISAILLAAAFIVYIPLLCNIRGNLKEYCCHKVDKRIDEVLKRKQRKREEQARKREQQEIAKYGKVAGPTLPSVDMDDIGSTTGHPTYPHQQHLHHQYSLADSASSSQLLPGGGVDHGAGYAYSAGPGSSYGESNGGGSMYGGGARAGQISPVPPMPNPYVRTMANYAPGPVLASPGGGGVGRYDDLQSEYGGSQAPTHYSGRSAGGGGGAGGYYTQPPQQHPQAYHMHQGQQYADDGGAYSEYSYGDEQGHQEISTTSSAAGRPPVNAGGGDPPLTNNSNYAYGARDYARQSMVSDYSGYGYGAPVPPVGDAAGAGPARRG</sequence>
<dbReference type="PANTHER" id="PTHR36424:SF1">
    <property type="entry name" value="LOW AFFINITY K(+) TRANSPORTER 1-RELATED"/>
    <property type="match status" value="1"/>
</dbReference>
<dbReference type="Proteomes" id="UP001212152">
    <property type="component" value="Unassembled WGS sequence"/>
</dbReference>
<evidence type="ECO:0000313" key="3">
    <source>
        <dbReference type="EMBL" id="KAJ3173334.1"/>
    </source>
</evidence>
<feature type="compositionally biased region" description="Low complexity" evidence="1">
    <location>
        <begin position="631"/>
        <end position="643"/>
    </location>
</feature>
<feature type="region of interest" description="Disordered" evidence="1">
    <location>
        <begin position="500"/>
        <end position="604"/>
    </location>
</feature>
<feature type="region of interest" description="Disordered" evidence="1">
    <location>
        <begin position="388"/>
        <end position="433"/>
    </location>
</feature>
<feature type="transmembrane region" description="Helical" evidence="2">
    <location>
        <begin position="309"/>
        <end position="336"/>
    </location>
</feature>